<dbReference type="Gene3D" id="3.30.450.40">
    <property type="match status" value="1"/>
</dbReference>
<evidence type="ECO:0000313" key="3">
    <source>
        <dbReference type="Proteomes" id="UP000287866"/>
    </source>
</evidence>
<protein>
    <submittedName>
        <fullName evidence="2">GAF domain-containing protein</fullName>
    </submittedName>
</protein>
<comment type="caution">
    <text evidence="2">The sequence shown here is derived from an EMBL/GenBank/DDBJ whole genome shotgun (WGS) entry which is preliminary data.</text>
</comment>
<reference evidence="2" key="1">
    <citation type="submission" date="2020-03" db="EMBL/GenBank/DDBJ databases">
        <title>Phycicoccus flavus sp. nov., a novel endophytic actinobacterium isolated from branch of Kandelia candel.</title>
        <authorList>
            <person name="Tuo L."/>
        </authorList>
    </citation>
    <scope>NUCLEOTIDE SEQUENCE</scope>
    <source>
        <strain evidence="2">CMS6Z-2</strain>
    </source>
</reference>
<dbReference type="SMART" id="SM00065">
    <property type="entry name" value="GAF"/>
    <property type="match status" value="1"/>
</dbReference>
<sequence length="255" mass="25746">MHPPDGRQAALVAALGDALGTATAPDGLGEEVRAAVAGIREVFGAAACSVALVEPDGSALRFIAADGRGAAEIVGVVLPVGRGIAGWVAMSGESIRVADVAADGRFARDVAESTRFVPSTILAAPVPGPRGAVAGVVEVLEPAPDDTGSGRELAVLGLLAAQLGSVVRLRALYDALGTGLLRSLVDPDGDGDFDDALATLVDAEEATSLGDLARAFRDLAAAGPDAARLAERVLLEVADFARRGHRGPGRPRAPR</sequence>
<dbReference type="InterPro" id="IPR003018">
    <property type="entry name" value="GAF"/>
</dbReference>
<organism evidence="2 3">
    <name type="scientific">Phycicoccus flavus</name>
    <dbReference type="NCBI Taxonomy" id="2502783"/>
    <lineage>
        <taxon>Bacteria</taxon>
        <taxon>Bacillati</taxon>
        <taxon>Actinomycetota</taxon>
        <taxon>Actinomycetes</taxon>
        <taxon>Micrococcales</taxon>
        <taxon>Intrasporangiaceae</taxon>
        <taxon>Phycicoccus</taxon>
    </lineage>
</organism>
<dbReference type="SUPFAM" id="SSF55781">
    <property type="entry name" value="GAF domain-like"/>
    <property type="match status" value="1"/>
</dbReference>
<dbReference type="AlphaFoldDB" id="A0A8T6QZL9"/>
<dbReference type="InterPro" id="IPR029016">
    <property type="entry name" value="GAF-like_dom_sf"/>
</dbReference>
<feature type="domain" description="GAF" evidence="1">
    <location>
        <begin position="27"/>
        <end position="177"/>
    </location>
</feature>
<dbReference type="Proteomes" id="UP000287866">
    <property type="component" value="Unassembled WGS sequence"/>
</dbReference>
<keyword evidence="3" id="KW-1185">Reference proteome</keyword>
<name>A0A8T6QZL9_9MICO</name>
<accession>A0A8T6QZL9</accession>
<evidence type="ECO:0000259" key="1">
    <source>
        <dbReference type="SMART" id="SM00065"/>
    </source>
</evidence>
<dbReference type="RefSeq" id="WP_164896521.1">
    <property type="nucleotide sequence ID" value="NZ_SAYU02000012.1"/>
</dbReference>
<dbReference type="EMBL" id="SAYU02000012">
    <property type="protein sequence ID" value="NHA67559.1"/>
    <property type="molecule type" value="Genomic_DNA"/>
</dbReference>
<proteinExistence type="predicted"/>
<gene>
    <name evidence="2" type="ORF">EPD83_005750</name>
</gene>
<dbReference type="Pfam" id="PF01590">
    <property type="entry name" value="GAF"/>
    <property type="match status" value="1"/>
</dbReference>
<evidence type="ECO:0000313" key="2">
    <source>
        <dbReference type="EMBL" id="NHA67559.1"/>
    </source>
</evidence>